<keyword evidence="4" id="KW-1015">Disulfide bond</keyword>
<comment type="caution">
    <text evidence="7">The sequence shown here is derived from an EMBL/GenBank/DDBJ whole genome shotgun (WGS) entry which is preliminary data.</text>
</comment>
<dbReference type="GO" id="GO:0046872">
    <property type="term" value="F:metal ion binding"/>
    <property type="evidence" value="ECO:0007669"/>
    <property type="project" value="UniProtKB-KW"/>
</dbReference>
<gene>
    <name evidence="7" type="ORF">SMN809_LOCUS84308</name>
</gene>
<keyword evidence="2" id="KW-0378">Hydrolase</keyword>
<protein>
    <recommendedName>
        <fullName evidence="6">ADAMTS cysteine-rich domain-containing protein</fullName>
    </recommendedName>
</protein>
<dbReference type="Pfam" id="PF17771">
    <property type="entry name" value="ADAMTS_CR_2"/>
    <property type="match status" value="1"/>
</dbReference>
<proteinExistence type="predicted"/>
<accession>A0A8S3K2U9</accession>
<feature type="non-terminal residue" evidence="7">
    <location>
        <position position="1"/>
    </location>
</feature>
<dbReference type="GO" id="GO:0016787">
    <property type="term" value="F:hydrolase activity"/>
    <property type="evidence" value="ECO:0007669"/>
    <property type="project" value="UniProtKB-KW"/>
</dbReference>
<keyword evidence="3" id="KW-0862">Zinc</keyword>
<evidence type="ECO:0000313" key="8">
    <source>
        <dbReference type="Proteomes" id="UP000676336"/>
    </source>
</evidence>
<evidence type="ECO:0000259" key="6">
    <source>
        <dbReference type="Pfam" id="PF17771"/>
    </source>
</evidence>
<evidence type="ECO:0000256" key="2">
    <source>
        <dbReference type="ARBA" id="ARBA00022801"/>
    </source>
</evidence>
<evidence type="ECO:0000313" key="7">
    <source>
        <dbReference type="EMBL" id="CAF5225448.1"/>
    </source>
</evidence>
<keyword evidence="1" id="KW-0479">Metal-binding</keyword>
<evidence type="ECO:0000256" key="1">
    <source>
        <dbReference type="ARBA" id="ARBA00022723"/>
    </source>
</evidence>
<feature type="domain" description="ADAMTS cysteine-rich" evidence="6">
    <location>
        <begin position="20"/>
        <end position="67"/>
    </location>
</feature>
<dbReference type="AlphaFoldDB" id="A0A8S3K2U9"/>
<dbReference type="InterPro" id="IPR041645">
    <property type="entry name" value="ADAMTS_CR_2"/>
</dbReference>
<evidence type="ECO:0000256" key="4">
    <source>
        <dbReference type="ARBA" id="ARBA00023157"/>
    </source>
</evidence>
<sequence length="141" mass="16366">QLQYGPRAIPYISVTYNNSNHNLYEENICNQLRCFKTPEDEYIYWQDGAFDGTPCGENRVCHEKQCVSIDQTMEKTDLDNCPYGDLFVPIQMLRLVDKLSTGKMLCPDALNALRSRGMNVTYLCYESSIPYYRLCCEECKK</sequence>
<name>A0A8S3K2U9_9BILA</name>
<dbReference type="EMBL" id="CAJOBI010359316">
    <property type="protein sequence ID" value="CAF5225448.1"/>
    <property type="molecule type" value="Genomic_DNA"/>
</dbReference>
<evidence type="ECO:0000256" key="5">
    <source>
        <dbReference type="ARBA" id="ARBA00023180"/>
    </source>
</evidence>
<reference evidence="7" key="1">
    <citation type="submission" date="2021-02" db="EMBL/GenBank/DDBJ databases">
        <authorList>
            <person name="Nowell W R."/>
        </authorList>
    </citation>
    <scope>NUCLEOTIDE SEQUENCE</scope>
</reference>
<keyword evidence="5" id="KW-0325">Glycoprotein</keyword>
<dbReference type="Proteomes" id="UP000676336">
    <property type="component" value="Unassembled WGS sequence"/>
</dbReference>
<organism evidence="7 8">
    <name type="scientific">Rotaria magnacalcarata</name>
    <dbReference type="NCBI Taxonomy" id="392030"/>
    <lineage>
        <taxon>Eukaryota</taxon>
        <taxon>Metazoa</taxon>
        <taxon>Spiralia</taxon>
        <taxon>Gnathifera</taxon>
        <taxon>Rotifera</taxon>
        <taxon>Eurotatoria</taxon>
        <taxon>Bdelloidea</taxon>
        <taxon>Philodinida</taxon>
        <taxon>Philodinidae</taxon>
        <taxon>Rotaria</taxon>
    </lineage>
</organism>
<dbReference type="Gene3D" id="3.40.1620.60">
    <property type="match status" value="1"/>
</dbReference>
<evidence type="ECO:0000256" key="3">
    <source>
        <dbReference type="ARBA" id="ARBA00022833"/>
    </source>
</evidence>